<feature type="domain" description="EAL" evidence="1">
    <location>
        <begin position="1"/>
        <end position="50"/>
    </location>
</feature>
<dbReference type="InterPro" id="IPR001633">
    <property type="entry name" value="EAL_dom"/>
</dbReference>
<dbReference type="PROSITE" id="PS50883">
    <property type="entry name" value="EAL"/>
    <property type="match status" value="1"/>
</dbReference>
<evidence type="ECO:0000313" key="3">
    <source>
        <dbReference type="Proteomes" id="UP000754644"/>
    </source>
</evidence>
<organism evidence="2 3">
    <name type="scientific">SAR86 cluster bacterium</name>
    <dbReference type="NCBI Taxonomy" id="2030880"/>
    <lineage>
        <taxon>Bacteria</taxon>
        <taxon>Pseudomonadati</taxon>
        <taxon>Pseudomonadota</taxon>
        <taxon>Gammaproteobacteria</taxon>
        <taxon>SAR86 cluster</taxon>
    </lineage>
</organism>
<evidence type="ECO:0000313" key="2">
    <source>
        <dbReference type="EMBL" id="NQV66722.1"/>
    </source>
</evidence>
<dbReference type="Proteomes" id="UP000754644">
    <property type="component" value="Unassembled WGS sequence"/>
</dbReference>
<dbReference type="AlphaFoldDB" id="A0A973AAN8"/>
<proteinExistence type="predicted"/>
<sequence length="57" mass="6330">FMGKRTIAEYVENDEILTILREIGVDFAQGFGVGRKIPLTALLPAELGSTYSRSTRK</sequence>
<comment type="caution">
    <text evidence="2">The sequence shown here is derived from an EMBL/GenBank/DDBJ whole genome shotgun (WGS) entry which is preliminary data.</text>
</comment>
<dbReference type="InterPro" id="IPR035919">
    <property type="entry name" value="EAL_sf"/>
</dbReference>
<reference evidence="2" key="1">
    <citation type="submission" date="2020-05" db="EMBL/GenBank/DDBJ databases">
        <title>Sulfur intermediates as new biogeochemical hubs in an aquatic model microbial ecosystem.</title>
        <authorList>
            <person name="Vigneron A."/>
        </authorList>
    </citation>
    <scope>NUCLEOTIDE SEQUENCE</scope>
    <source>
        <strain evidence="2">Bin.250</strain>
    </source>
</reference>
<evidence type="ECO:0000259" key="1">
    <source>
        <dbReference type="PROSITE" id="PS50883"/>
    </source>
</evidence>
<feature type="non-terminal residue" evidence="2">
    <location>
        <position position="1"/>
    </location>
</feature>
<dbReference type="Gene3D" id="3.20.20.450">
    <property type="entry name" value="EAL domain"/>
    <property type="match status" value="1"/>
</dbReference>
<name>A0A973AAN8_9GAMM</name>
<dbReference type="EMBL" id="JABMOJ010000568">
    <property type="protein sequence ID" value="NQV66722.1"/>
    <property type="molecule type" value="Genomic_DNA"/>
</dbReference>
<protein>
    <submittedName>
        <fullName evidence="2">EAL domain-containing protein</fullName>
    </submittedName>
</protein>
<dbReference type="SUPFAM" id="SSF141868">
    <property type="entry name" value="EAL domain-like"/>
    <property type="match status" value="1"/>
</dbReference>
<gene>
    <name evidence="2" type="ORF">HQ497_15290</name>
</gene>
<accession>A0A973AAN8</accession>